<sequence length="382" mass="42205">MAVHAPIFHPSIVIIGSGGCWWGRVCGASCSPVLLLSVLVCAGAGFVQAYLNHHTSAAVVSSSSVLVGAGAGFVRAYLNHHTPAVAVLAGAGGGFMWEFGLHTRIHAKGIGNLIDIDTYKDELSLKDSLIDISGEEEVATTSLVKNVQTRLVDRKVVCSPCMKLHPKPPQMRPEAKYRHTQPPKTPTPEYLQRPIKYDTTHLLWQVPSSTVKPHLKPAQTRPKMKYRRMQPPRSPAPECPQQPNDKSNMIPHTHSSGCVVLLVLQPYPKSAWTRPKVKYICMQPLKNTAPNTRSVHNDTVPHTCPGGFVVLLGPFFFPLHNPTRTMHKAQDEIQACSHPRPNPEYQQRQPRYSATHPLWWGWGNIRSSSMSYPTQKNAQGTG</sequence>
<evidence type="ECO:0000313" key="3">
    <source>
        <dbReference type="Proteomes" id="UP000886523"/>
    </source>
</evidence>
<evidence type="ECO:0000256" key="1">
    <source>
        <dbReference type="SAM" id="MobiDB-lite"/>
    </source>
</evidence>
<dbReference type="AlphaFoldDB" id="A0A9P6DUA0"/>
<keyword evidence="3" id="KW-1185">Reference proteome</keyword>
<comment type="caution">
    <text evidence="2">The sequence shown here is derived from an EMBL/GenBank/DDBJ whole genome shotgun (WGS) entry which is preliminary data.</text>
</comment>
<feature type="region of interest" description="Disordered" evidence="1">
    <location>
        <begin position="212"/>
        <end position="243"/>
    </location>
</feature>
<name>A0A9P6DUA0_9AGAM</name>
<proteinExistence type="predicted"/>
<feature type="region of interest" description="Disordered" evidence="1">
    <location>
        <begin position="163"/>
        <end position="190"/>
    </location>
</feature>
<dbReference type="EMBL" id="MU129017">
    <property type="protein sequence ID" value="KAF9510385.1"/>
    <property type="molecule type" value="Genomic_DNA"/>
</dbReference>
<reference evidence="2" key="1">
    <citation type="journal article" date="2020" name="Nat. Commun.">
        <title>Large-scale genome sequencing of mycorrhizal fungi provides insights into the early evolution of symbiotic traits.</title>
        <authorList>
            <person name="Miyauchi S."/>
            <person name="Kiss E."/>
            <person name="Kuo A."/>
            <person name="Drula E."/>
            <person name="Kohler A."/>
            <person name="Sanchez-Garcia M."/>
            <person name="Morin E."/>
            <person name="Andreopoulos B."/>
            <person name="Barry K.W."/>
            <person name="Bonito G."/>
            <person name="Buee M."/>
            <person name="Carver A."/>
            <person name="Chen C."/>
            <person name="Cichocki N."/>
            <person name="Clum A."/>
            <person name="Culley D."/>
            <person name="Crous P.W."/>
            <person name="Fauchery L."/>
            <person name="Girlanda M."/>
            <person name="Hayes R.D."/>
            <person name="Keri Z."/>
            <person name="LaButti K."/>
            <person name="Lipzen A."/>
            <person name="Lombard V."/>
            <person name="Magnuson J."/>
            <person name="Maillard F."/>
            <person name="Murat C."/>
            <person name="Nolan M."/>
            <person name="Ohm R.A."/>
            <person name="Pangilinan J."/>
            <person name="Pereira M.F."/>
            <person name="Perotto S."/>
            <person name="Peter M."/>
            <person name="Pfister S."/>
            <person name="Riley R."/>
            <person name="Sitrit Y."/>
            <person name="Stielow J.B."/>
            <person name="Szollosi G."/>
            <person name="Zifcakova L."/>
            <person name="Stursova M."/>
            <person name="Spatafora J.W."/>
            <person name="Tedersoo L."/>
            <person name="Vaario L.M."/>
            <person name="Yamada A."/>
            <person name="Yan M."/>
            <person name="Wang P."/>
            <person name="Xu J."/>
            <person name="Bruns T."/>
            <person name="Baldrian P."/>
            <person name="Vilgalys R."/>
            <person name="Dunand C."/>
            <person name="Henrissat B."/>
            <person name="Grigoriev I.V."/>
            <person name="Hibbett D."/>
            <person name="Nagy L.G."/>
            <person name="Martin F.M."/>
        </authorList>
    </citation>
    <scope>NUCLEOTIDE SEQUENCE</scope>
    <source>
        <strain evidence="2">UP504</strain>
    </source>
</reference>
<evidence type="ECO:0000313" key="2">
    <source>
        <dbReference type="EMBL" id="KAF9510385.1"/>
    </source>
</evidence>
<organism evidence="2 3">
    <name type="scientific">Hydnum rufescens UP504</name>
    <dbReference type="NCBI Taxonomy" id="1448309"/>
    <lineage>
        <taxon>Eukaryota</taxon>
        <taxon>Fungi</taxon>
        <taxon>Dikarya</taxon>
        <taxon>Basidiomycota</taxon>
        <taxon>Agaricomycotina</taxon>
        <taxon>Agaricomycetes</taxon>
        <taxon>Cantharellales</taxon>
        <taxon>Hydnaceae</taxon>
        <taxon>Hydnum</taxon>
    </lineage>
</organism>
<accession>A0A9P6DUA0</accession>
<protein>
    <submittedName>
        <fullName evidence="2">Uncharacterized protein</fullName>
    </submittedName>
</protein>
<dbReference type="Proteomes" id="UP000886523">
    <property type="component" value="Unassembled WGS sequence"/>
</dbReference>
<gene>
    <name evidence="2" type="ORF">BS47DRAFT_1408268</name>
</gene>